<gene>
    <name evidence="6" type="ORF">Xvie_03803</name>
</gene>
<dbReference type="GO" id="GO:0005524">
    <property type="term" value="F:ATP binding"/>
    <property type="evidence" value="ECO:0007669"/>
    <property type="project" value="UniProtKB-KW"/>
</dbReference>
<dbReference type="Gene3D" id="3.40.50.300">
    <property type="entry name" value="P-loop containing nucleotide triphosphate hydrolases"/>
    <property type="match status" value="1"/>
</dbReference>
<organism evidence="6 7">
    <name type="scientific">Xenorhabdus vietnamensis</name>
    <dbReference type="NCBI Taxonomy" id="351656"/>
    <lineage>
        <taxon>Bacteria</taxon>
        <taxon>Pseudomonadati</taxon>
        <taxon>Pseudomonadota</taxon>
        <taxon>Gammaproteobacteria</taxon>
        <taxon>Enterobacterales</taxon>
        <taxon>Morganellaceae</taxon>
        <taxon>Xenorhabdus</taxon>
    </lineage>
</organism>
<keyword evidence="6" id="KW-0449">Lipoprotein</keyword>
<accession>A0A1Y2S8U2</accession>
<dbReference type="EMBL" id="MUBJ01000036">
    <property type="protein sequence ID" value="OTA14342.1"/>
    <property type="molecule type" value="Genomic_DNA"/>
</dbReference>
<protein>
    <submittedName>
        <fullName evidence="6">Lipoprotein releasing system ABC transporter ATP-binding protein</fullName>
    </submittedName>
</protein>
<dbReference type="STRING" id="351656.Xvie_03803"/>
<keyword evidence="1" id="KW-0813">Transport</keyword>
<reference evidence="6 7" key="1">
    <citation type="submission" date="2016-10" db="EMBL/GenBank/DDBJ databases">
        <title>Systematic genetic and metabolomic analysis of Xenorhabdus and Photorhabdus spp., highlights the requirements for a dual symbiotic and pathogenic life style.</title>
        <authorList>
            <person name="Tobias N.J."/>
            <person name="Wolff H."/>
            <person name="Djahanschiri B."/>
            <person name="Pidot S.J."/>
            <person name="Stinear T.P."/>
            <person name="Ebersberger I."/>
            <person name="Bode H.B."/>
        </authorList>
    </citation>
    <scope>NUCLEOTIDE SEQUENCE [LARGE SCALE GENOMIC DNA]</scope>
    <source>
        <strain evidence="6 7">DSM 22392</strain>
    </source>
</reference>
<dbReference type="InterPro" id="IPR017871">
    <property type="entry name" value="ABC_transporter-like_CS"/>
</dbReference>
<dbReference type="CDD" id="cd03255">
    <property type="entry name" value="ABC_MJ0796_LolCDE_FtsE"/>
    <property type="match status" value="1"/>
</dbReference>
<evidence type="ECO:0000256" key="1">
    <source>
        <dbReference type="ARBA" id="ARBA00022448"/>
    </source>
</evidence>
<evidence type="ECO:0000256" key="2">
    <source>
        <dbReference type="ARBA" id="ARBA00022741"/>
    </source>
</evidence>
<feature type="domain" description="ABC transporter" evidence="5">
    <location>
        <begin position="31"/>
        <end position="259"/>
    </location>
</feature>
<dbReference type="Pfam" id="PF00005">
    <property type="entry name" value="ABC_tran"/>
    <property type="match status" value="1"/>
</dbReference>
<dbReference type="InterPro" id="IPR003439">
    <property type="entry name" value="ABC_transporter-like_ATP-bd"/>
</dbReference>
<evidence type="ECO:0000313" key="6">
    <source>
        <dbReference type="EMBL" id="OTA14342.1"/>
    </source>
</evidence>
<proteinExistence type="inferred from homology"/>
<keyword evidence="2" id="KW-0547">Nucleotide-binding</keyword>
<keyword evidence="7" id="KW-1185">Reference proteome</keyword>
<dbReference type="GO" id="GO:0022857">
    <property type="term" value="F:transmembrane transporter activity"/>
    <property type="evidence" value="ECO:0007669"/>
    <property type="project" value="UniProtKB-ARBA"/>
</dbReference>
<evidence type="ECO:0000313" key="7">
    <source>
        <dbReference type="Proteomes" id="UP000194350"/>
    </source>
</evidence>
<dbReference type="GO" id="GO:0016887">
    <property type="term" value="F:ATP hydrolysis activity"/>
    <property type="evidence" value="ECO:0007669"/>
    <property type="project" value="InterPro"/>
</dbReference>
<dbReference type="FunFam" id="3.40.50.300:FF:000032">
    <property type="entry name" value="Export ABC transporter ATP-binding protein"/>
    <property type="match status" value="1"/>
</dbReference>
<dbReference type="PANTHER" id="PTHR24220">
    <property type="entry name" value="IMPORT ATP-BINDING PROTEIN"/>
    <property type="match status" value="1"/>
</dbReference>
<dbReference type="AlphaFoldDB" id="A0A1Y2S8U2"/>
<dbReference type="SMART" id="SM00382">
    <property type="entry name" value="AAA"/>
    <property type="match status" value="1"/>
</dbReference>
<sequence length="259" mass="28174">MIKNSVKAGDIIKTMDPINSIQPTVSMPPVINMQGLTRVYQHGEESPIPVLKNISAQIFAGQSCAIVGTSGSGKSTLLNILGLLDKPTSGEYFLCGIDMSTANADLRAKMRNKEIGFVFQSFHLLARMTATENVALPLLYRGISTSLAYKIAREKLHLVGLSHRAVHYPADLSGGQRQRVALARALVGEPSLLLADEPTGNLDQQTAEEILVLLSSLHTDNAMTLVVITHDSMVANHMQRELRMIDGQLHETRGMAIHV</sequence>
<dbReference type="InterPro" id="IPR017911">
    <property type="entry name" value="MacB-like_ATP-bd"/>
</dbReference>
<dbReference type="InterPro" id="IPR027417">
    <property type="entry name" value="P-loop_NTPase"/>
</dbReference>
<evidence type="ECO:0000256" key="3">
    <source>
        <dbReference type="ARBA" id="ARBA00022840"/>
    </source>
</evidence>
<dbReference type="PANTHER" id="PTHR24220:SF86">
    <property type="entry name" value="ABC TRANSPORTER ABCH.1"/>
    <property type="match status" value="1"/>
</dbReference>
<dbReference type="Proteomes" id="UP000194350">
    <property type="component" value="Unassembled WGS sequence"/>
</dbReference>
<name>A0A1Y2S8U2_9GAMM</name>
<dbReference type="InterPro" id="IPR003593">
    <property type="entry name" value="AAA+_ATPase"/>
</dbReference>
<evidence type="ECO:0000259" key="5">
    <source>
        <dbReference type="PROSITE" id="PS50893"/>
    </source>
</evidence>
<comment type="caution">
    <text evidence="6">The sequence shown here is derived from an EMBL/GenBank/DDBJ whole genome shotgun (WGS) entry which is preliminary data.</text>
</comment>
<dbReference type="GO" id="GO:1902495">
    <property type="term" value="C:transmembrane transporter complex"/>
    <property type="evidence" value="ECO:0007669"/>
    <property type="project" value="UniProtKB-ARBA"/>
</dbReference>
<dbReference type="InterPro" id="IPR015854">
    <property type="entry name" value="ABC_transpr_LolD-like"/>
</dbReference>
<comment type="similarity">
    <text evidence="4">Belongs to the ABC transporter superfamily. Macrolide exporter (TC 3.A.1.122) family.</text>
</comment>
<dbReference type="SUPFAM" id="SSF52540">
    <property type="entry name" value="P-loop containing nucleoside triphosphate hydrolases"/>
    <property type="match status" value="1"/>
</dbReference>
<dbReference type="GO" id="GO:0005886">
    <property type="term" value="C:plasma membrane"/>
    <property type="evidence" value="ECO:0007669"/>
    <property type="project" value="TreeGrafter"/>
</dbReference>
<dbReference type="PROSITE" id="PS50893">
    <property type="entry name" value="ABC_TRANSPORTER_2"/>
    <property type="match status" value="1"/>
</dbReference>
<keyword evidence="3 6" id="KW-0067">ATP-binding</keyword>
<evidence type="ECO:0000256" key="4">
    <source>
        <dbReference type="ARBA" id="ARBA00038388"/>
    </source>
</evidence>
<dbReference type="PROSITE" id="PS00211">
    <property type="entry name" value="ABC_TRANSPORTER_1"/>
    <property type="match status" value="1"/>
</dbReference>